<dbReference type="PANTHER" id="PTHR43394:SF1">
    <property type="entry name" value="ATP-BINDING CASSETTE SUB-FAMILY B MEMBER 10, MITOCHONDRIAL"/>
    <property type="match status" value="1"/>
</dbReference>
<name>S3NUK6_9GAMM</name>
<keyword evidence="8 9" id="KW-0472">Membrane</keyword>
<evidence type="ECO:0000259" key="11">
    <source>
        <dbReference type="PROSITE" id="PS50929"/>
    </source>
</evidence>
<dbReference type="Pfam" id="PF00664">
    <property type="entry name" value="ABC_membrane"/>
    <property type="match status" value="1"/>
</dbReference>
<keyword evidence="4 9" id="KW-0812">Transmembrane</keyword>
<dbReference type="PROSITE" id="PS50893">
    <property type="entry name" value="ABC_TRANSPORTER_2"/>
    <property type="match status" value="1"/>
</dbReference>
<dbReference type="Gene3D" id="3.40.50.300">
    <property type="entry name" value="P-loop containing nucleotide triphosphate hydrolases"/>
    <property type="match status" value="1"/>
</dbReference>
<dbReference type="InterPro" id="IPR003593">
    <property type="entry name" value="AAA+_ATPase"/>
</dbReference>
<organism evidence="12 13">
    <name type="scientific">Acinetobacter rudis CIP 110305</name>
    <dbReference type="NCBI Taxonomy" id="421052"/>
    <lineage>
        <taxon>Bacteria</taxon>
        <taxon>Pseudomonadati</taxon>
        <taxon>Pseudomonadota</taxon>
        <taxon>Gammaproteobacteria</taxon>
        <taxon>Moraxellales</taxon>
        <taxon>Moraxellaceae</taxon>
        <taxon>Acinetobacter</taxon>
    </lineage>
</organism>
<dbReference type="PROSITE" id="PS50929">
    <property type="entry name" value="ABC_TM1F"/>
    <property type="match status" value="1"/>
</dbReference>
<protein>
    <submittedName>
        <fullName evidence="12">ABC transporter ATP-binding protein</fullName>
    </submittedName>
</protein>
<feature type="transmembrane region" description="Helical" evidence="9">
    <location>
        <begin position="72"/>
        <end position="93"/>
    </location>
</feature>
<dbReference type="InterPro" id="IPR039421">
    <property type="entry name" value="Type_1_exporter"/>
</dbReference>
<keyword evidence="6 12" id="KW-0067">ATP-binding</keyword>
<evidence type="ECO:0000259" key="10">
    <source>
        <dbReference type="PROSITE" id="PS50893"/>
    </source>
</evidence>
<dbReference type="PROSITE" id="PS00211">
    <property type="entry name" value="ABC_TRANSPORTER_1"/>
    <property type="match status" value="1"/>
</dbReference>
<evidence type="ECO:0000256" key="8">
    <source>
        <dbReference type="ARBA" id="ARBA00023136"/>
    </source>
</evidence>
<accession>S3NUK6</accession>
<evidence type="ECO:0000256" key="4">
    <source>
        <dbReference type="ARBA" id="ARBA00022692"/>
    </source>
</evidence>
<keyword evidence="13" id="KW-1185">Reference proteome</keyword>
<dbReference type="InterPro" id="IPR027417">
    <property type="entry name" value="P-loop_NTPase"/>
</dbReference>
<evidence type="ECO:0000256" key="3">
    <source>
        <dbReference type="ARBA" id="ARBA00022475"/>
    </source>
</evidence>
<dbReference type="Gene3D" id="1.20.1560.10">
    <property type="entry name" value="ABC transporter type 1, transmembrane domain"/>
    <property type="match status" value="1"/>
</dbReference>
<dbReference type="GO" id="GO:0015421">
    <property type="term" value="F:ABC-type oligopeptide transporter activity"/>
    <property type="evidence" value="ECO:0007669"/>
    <property type="project" value="TreeGrafter"/>
</dbReference>
<keyword evidence="3" id="KW-1003">Cell membrane</keyword>
<feature type="domain" description="ABC transporter" evidence="10">
    <location>
        <begin position="358"/>
        <end position="593"/>
    </location>
</feature>
<evidence type="ECO:0000313" key="13">
    <source>
        <dbReference type="Proteomes" id="UP000014568"/>
    </source>
</evidence>
<dbReference type="STRING" id="632955.GCA_000829675_03063"/>
<gene>
    <name evidence="12" type="ORF">F945_03383</name>
</gene>
<comment type="caution">
    <text evidence="12">The sequence shown here is derived from an EMBL/GenBank/DDBJ whole genome shotgun (WGS) entry which is preliminary data.</text>
</comment>
<evidence type="ECO:0000256" key="2">
    <source>
        <dbReference type="ARBA" id="ARBA00022448"/>
    </source>
</evidence>
<comment type="subcellular location">
    <subcellularLocation>
        <location evidence="1">Cell membrane</location>
        <topology evidence="1">Multi-pass membrane protein</topology>
    </subcellularLocation>
</comment>
<keyword evidence="2" id="KW-0813">Transport</keyword>
<evidence type="ECO:0000256" key="6">
    <source>
        <dbReference type="ARBA" id="ARBA00022840"/>
    </source>
</evidence>
<dbReference type="SUPFAM" id="SSF52540">
    <property type="entry name" value="P-loop containing nucleoside triphosphate hydrolases"/>
    <property type="match status" value="1"/>
</dbReference>
<feature type="domain" description="ABC transmembrane type-1" evidence="11">
    <location>
        <begin position="37"/>
        <end position="322"/>
    </location>
</feature>
<dbReference type="EMBL" id="ATGI01000038">
    <property type="protein sequence ID" value="EPF70361.1"/>
    <property type="molecule type" value="Genomic_DNA"/>
</dbReference>
<evidence type="ECO:0000256" key="7">
    <source>
        <dbReference type="ARBA" id="ARBA00022989"/>
    </source>
</evidence>
<evidence type="ECO:0000313" key="12">
    <source>
        <dbReference type="EMBL" id="EPF70361.1"/>
    </source>
</evidence>
<dbReference type="SUPFAM" id="SSF90123">
    <property type="entry name" value="ABC transporter transmembrane region"/>
    <property type="match status" value="1"/>
</dbReference>
<evidence type="ECO:0000256" key="9">
    <source>
        <dbReference type="SAM" id="Phobius"/>
    </source>
</evidence>
<dbReference type="GO" id="GO:0016887">
    <property type="term" value="F:ATP hydrolysis activity"/>
    <property type="evidence" value="ECO:0007669"/>
    <property type="project" value="InterPro"/>
</dbReference>
<dbReference type="InterPro" id="IPR003439">
    <property type="entry name" value="ABC_transporter-like_ATP-bd"/>
</dbReference>
<dbReference type="eggNOG" id="COG1132">
    <property type="taxonomic scope" value="Bacteria"/>
</dbReference>
<dbReference type="FunFam" id="3.40.50.300:FF:000221">
    <property type="entry name" value="Multidrug ABC transporter ATP-binding protein"/>
    <property type="match status" value="1"/>
</dbReference>
<dbReference type="InterPro" id="IPR011527">
    <property type="entry name" value="ABC1_TM_dom"/>
</dbReference>
<dbReference type="Pfam" id="PF00005">
    <property type="entry name" value="ABC_tran"/>
    <property type="match status" value="1"/>
</dbReference>
<dbReference type="RefSeq" id="WP_016657747.1">
    <property type="nucleotide sequence ID" value="NZ_KE340355.1"/>
</dbReference>
<sequence length="604" mass="66695">MENKIDDLEDDYEALSARHVSLKRIVALFKPWRHRFLVVGILILIGAGIGIIAPFLLREIIDQALPQQDLTLLMYLVVGLVAITVGVAVINVLQTILSTKIGQAIMHELRVRLYSHLQTLSLSFFIRTRTGEIQSRIANDIGGLQSVVSNTITEMARNMTIVVTTAIAMLLLDWRLALFSFVVLPPSLWLSHYVGQKRERLTNQQQNGHADMSAIVQETLSAPGIILSRTLARGKFLTHRFEQASNKTLHLEVRAHTAGEWQWSMIEILLGALPAMTLLLGGLLIGQGLPVTIGTLVALIALQEQLLWPLENLLESGVKLRTTRALFARIFKYLDTVPEIIEPIKRQEISSSGSRGHIRFENVSYHYDAENTPNLRGLNLDIPIGSHIAVVGPTGAGKSTFGYLLARLVDPTAGRICIDGIDLREMHFEQLADVLGVVMQEPFLLNTTIAENLRFAQPEATDEELIEAAKTAQIHEHIASLPEGYQTVVGERGYRFSGGEKQRLALARTILRNPPILLLDEATSALDNVTESAISAALAQIAPDRTVISIAHRLSTVRHADRILVLKAGQLVESGTHDQLVALDGVYAELLRQGQKDRSQKDSV</sequence>
<evidence type="ECO:0000256" key="5">
    <source>
        <dbReference type="ARBA" id="ARBA00022741"/>
    </source>
</evidence>
<dbReference type="AlphaFoldDB" id="S3NUK6"/>
<feature type="transmembrane region" description="Helical" evidence="9">
    <location>
        <begin position="36"/>
        <end position="57"/>
    </location>
</feature>
<dbReference type="HOGENOM" id="CLU_000604_84_3_6"/>
<dbReference type="InterPro" id="IPR036640">
    <property type="entry name" value="ABC1_TM_sf"/>
</dbReference>
<evidence type="ECO:0000256" key="1">
    <source>
        <dbReference type="ARBA" id="ARBA00004651"/>
    </source>
</evidence>
<keyword evidence="5" id="KW-0547">Nucleotide-binding</keyword>
<feature type="transmembrane region" description="Helical" evidence="9">
    <location>
        <begin position="161"/>
        <end position="184"/>
    </location>
</feature>
<dbReference type="GO" id="GO:0005524">
    <property type="term" value="F:ATP binding"/>
    <property type="evidence" value="ECO:0007669"/>
    <property type="project" value="UniProtKB-KW"/>
</dbReference>
<keyword evidence="7 9" id="KW-1133">Transmembrane helix</keyword>
<reference evidence="12 13" key="1">
    <citation type="submission" date="2013-06" db="EMBL/GenBank/DDBJ databases">
        <title>The Genome Sequence of Acinetobacter rudis CIP 110305.</title>
        <authorList>
            <consortium name="The Broad Institute Genome Sequencing Platform"/>
            <consortium name="The Broad Institute Genome Sequencing Center for Infectious Disease"/>
            <person name="Cerqueira G."/>
            <person name="Feldgarden M."/>
            <person name="Courvalin P."/>
            <person name="Perichon B."/>
            <person name="Grillot-Courvalin C."/>
            <person name="Clermont D."/>
            <person name="Rocha E."/>
            <person name="Yoon E.-J."/>
            <person name="Nemec A."/>
            <person name="Young S.K."/>
            <person name="Zeng Q."/>
            <person name="Gargeya S."/>
            <person name="Fitzgerald M."/>
            <person name="Abouelleil A."/>
            <person name="Alvarado L."/>
            <person name="Berlin A.M."/>
            <person name="Chapman S.B."/>
            <person name="Dewar J."/>
            <person name="Goldberg J."/>
            <person name="Griggs A."/>
            <person name="Gujja S."/>
            <person name="Hansen M."/>
            <person name="Howarth C."/>
            <person name="Imamovic A."/>
            <person name="Larimer J."/>
            <person name="McCowan C."/>
            <person name="Murphy C."/>
            <person name="Pearson M."/>
            <person name="Priest M."/>
            <person name="Roberts A."/>
            <person name="Saif S."/>
            <person name="Shea T."/>
            <person name="Sykes S."/>
            <person name="Wortman J."/>
            <person name="Nusbaum C."/>
            <person name="Birren B."/>
        </authorList>
    </citation>
    <scope>NUCLEOTIDE SEQUENCE [LARGE SCALE GENOMIC DNA]</scope>
    <source>
        <strain evidence="12 13">CIP 110305</strain>
    </source>
</reference>
<dbReference type="InterPro" id="IPR017871">
    <property type="entry name" value="ABC_transporter-like_CS"/>
</dbReference>
<dbReference type="PATRIC" id="fig|421052.3.peg.3315"/>
<dbReference type="PANTHER" id="PTHR43394">
    <property type="entry name" value="ATP-DEPENDENT PERMEASE MDL1, MITOCHONDRIAL"/>
    <property type="match status" value="1"/>
</dbReference>
<dbReference type="GO" id="GO:0005886">
    <property type="term" value="C:plasma membrane"/>
    <property type="evidence" value="ECO:0007669"/>
    <property type="project" value="UniProtKB-SubCell"/>
</dbReference>
<dbReference type="Proteomes" id="UP000014568">
    <property type="component" value="Unassembled WGS sequence"/>
</dbReference>
<dbReference type="CDD" id="cd18550">
    <property type="entry name" value="ABC_6TM_exporter_like"/>
    <property type="match status" value="1"/>
</dbReference>
<proteinExistence type="predicted"/>
<dbReference type="SMART" id="SM00382">
    <property type="entry name" value="AAA"/>
    <property type="match status" value="1"/>
</dbReference>